<sequence>MNFFKMKRLWIAIALPMLIIHFGGMRAFWEAGLLWMPVSGILFFTALSSYALKLSNKATVDNFNDGNDGCYSHTLLNSSMKLDSKERLIFLKDGNNEKTYSFDDIKEWKYNISHGNEIEGAGLSLNAANINNMRMFKNRAETGFFISMRDIQNPEWQIQFFPKEGSFKSQKGLKDLQKQMNQWMEVFDQVVNENKG</sequence>
<evidence type="ECO:0000256" key="1">
    <source>
        <dbReference type="SAM" id="Phobius"/>
    </source>
</evidence>
<comment type="caution">
    <text evidence="2">The sequence shown here is derived from an EMBL/GenBank/DDBJ whole genome shotgun (WGS) entry which is preliminary data.</text>
</comment>
<dbReference type="InterPro" id="IPR031863">
    <property type="entry name" value="DUF4755"/>
</dbReference>
<keyword evidence="1" id="KW-1133">Transmembrane helix</keyword>
<feature type="transmembrane region" description="Helical" evidence="1">
    <location>
        <begin position="34"/>
        <end position="52"/>
    </location>
</feature>
<evidence type="ECO:0000313" key="2">
    <source>
        <dbReference type="EMBL" id="RLM18075.1"/>
    </source>
</evidence>
<keyword evidence="1" id="KW-0472">Membrane</keyword>
<keyword evidence="3" id="KW-1185">Reference proteome</keyword>
<accession>A0A421DJ24</accession>
<feature type="transmembrane region" description="Helical" evidence="1">
    <location>
        <begin position="9"/>
        <end position="28"/>
    </location>
</feature>
<organism evidence="2 3">
    <name type="scientific">Brenneria alni</name>
    <dbReference type="NCBI Taxonomy" id="71656"/>
    <lineage>
        <taxon>Bacteria</taxon>
        <taxon>Pseudomonadati</taxon>
        <taxon>Pseudomonadota</taxon>
        <taxon>Gammaproteobacteria</taxon>
        <taxon>Enterobacterales</taxon>
        <taxon>Pectobacteriaceae</taxon>
        <taxon>Brenneria</taxon>
    </lineage>
</organism>
<evidence type="ECO:0000313" key="3">
    <source>
        <dbReference type="Proteomes" id="UP000285648"/>
    </source>
</evidence>
<dbReference type="Pfam" id="PF15947">
    <property type="entry name" value="DUF4755"/>
    <property type="match status" value="1"/>
</dbReference>
<dbReference type="AlphaFoldDB" id="A0A421DJ24"/>
<evidence type="ECO:0008006" key="4">
    <source>
        <dbReference type="Google" id="ProtNLM"/>
    </source>
</evidence>
<protein>
    <recommendedName>
        <fullName evidence="4">DUF4755 domain-containing protein</fullName>
    </recommendedName>
</protein>
<dbReference type="EMBL" id="MJLZ01000077">
    <property type="protein sequence ID" value="RLM18075.1"/>
    <property type="molecule type" value="Genomic_DNA"/>
</dbReference>
<reference evidence="2 3" key="1">
    <citation type="submission" date="2016-09" db="EMBL/GenBank/DDBJ databases">
        <authorList>
            <person name="Doonan J."/>
            <person name="Pachebat J.A."/>
            <person name="Golyshin P.N."/>
            <person name="Denman S."/>
            <person name="Mcdonald J.E."/>
        </authorList>
    </citation>
    <scope>NUCLEOTIDE SEQUENCE [LARGE SCALE GENOMIC DNA]</scope>
    <source>
        <strain evidence="2 3">NCPPB 3934</strain>
    </source>
</reference>
<keyword evidence="1" id="KW-0812">Transmembrane</keyword>
<dbReference type="Proteomes" id="UP000285648">
    <property type="component" value="Unassembled WGS sequence"/>
</dbReference>
<gene>
    <name evidence="2" type="ORF">BIY29_18700</name>
</gene>
<name>A0A421DJ24_9GAMM</name>
<proteinExistence type="predicted"/>